<dbReference type="RefSeq" id="WP_136855136.1">
    <property type="nucleotide sequence ID" value="NZ_SUNH01000004.1"/>
</dbReference>
<keyword evidence="3" id="KW-1185">Reference proteome</keyword>
<dbReference type="AlphaFoldDB" id="A0A4U0QYT7"/>
<name>A0A4U0QYT7_9RHOB</name>
<proteinExistence type="predicted"/>
<dbReference type="Proteomes" id="UP000306223">
    <property type="component" value="Unassembled WGS sequence"/>
</dbReference>
<comment type="caution">
    <text evidence="2">The sequence shown here is derived from an EMBL/GenBank/DDBJ whole genome shotgun (WGS) entry which is preliminary data.</text>
</comment>
<dbReference type="EMBL" id="SUNH01000004">
    <property type="protein sequence ID" value="TJZ87080.1"/>
    <property type="molecule type" value="Genomic_DNA"/>
</dbReference>
<accession>A0A4U0QYT7</accession>
<evidence type="ECO:0000256" key="1">
    <source>
        <dbReference type="SAM" id="MobiDB-lite"/>
    </source>
</evidence>
<reference evidence="2 3" key="1">
    <citation type="submission" date="2019-04" db="EMBL/GenBank/DDBJ databases">
        <authorList>
            <person name="Li J."/>
        </authorList>
    </citation>
    <scope>NUCLEOTIDE SEQUENCE [LARGE SCALE GENOMIC DNA]</scope>
    <source>
        <strain evidence="2 3">CCTCC AB2016182</strain>
    </source>
</reference>
<evidence type="ECO:0000313" key="2">
    <source>
        <dbReference type="EMBL" id="TJZ87080.1"/>
    </source>
</evidence>
<organism evidence="2 3">
    <name type="scientific">Paracoccus hibiscisoli</name>
    <dbReference type="NCBI Taxonomy" id="2023261"/>
    <lineage>
        <taxon>Bacteria</taxon>
        <taxon>Pseudomonadati</taxon>
        <taxon>Pseudomonadota</taxon>
        <taxon>Alphaproteobacteria</taxon>
        <taxon>Rhodobacterales</taxon>
        <taxon>Paracoccaceae</taxon>
        <taxon>Paracoccus</taxon>
    </lineage>
</organism>
<protein>
    <submittedName>
        <fullName evidence="2">Uncharacterized protein</fullName>
    </submittedName>
</protein>
<evidence type="ECO:0000313" key="3">
    <source>
        <dbReference type="Proteomes" id="UP000306223"/>
    </source>
</evidence>
<feature type="region of interest" description="Disordered" evidence="1">
    <location>
        <begin position="79"/>
        <end position="104"/>
    </location>
</feature>
<dbReference type="OrthoDB" id="7775619at2"/>
<gene>
    <name evidence="2" type="ORF">FA740_02170</name>
</gene>
<sequence>MFMTTTLAHYQVPIFGIGSSALETRIGADQRAIWMRPISSGATQTEMLPALTVQSPERVTPPLAYFQWLKMLSDYETQARGLPPAAGPEGPTVVPGDAGQPASP</sequence>